<evidence type="ECO:0000256" key="5">
    <source>
        <dbReference type="SAM" id="Phobius"/>
    </source>
</evidence>
<accession>A0ABV1SCW3</accession>
<dbReference type="InterPro" id="IPR051310">
    <property type="entry name" value="MCP_chemotaxis"/>
</dbReference>
<feature type="transmembrane region" description="Helical" evidence="5">
    <location>
        <begin position="77"/>
        <end position="94"/>
    </location>
</feature>
<keyword evidence="5" id="KW-0472">Membrane</keyword>
<dbReference type="PROSITE" id="PS50885">
    <property type="entry name" value="HAMP"/>
    <property type="match status" value="1"/>
</dbReference>
<reference evidence="8 9" key="1">
    <citation type="submission" date="2024-01" db="EMBL/GenBank/DDBJ databases">
        <authorList>
            <person name="Deng Y."/>
            <person name="Su J."/>
        </authorList>
    </citation>
    <scope>NUCLEOTIDE SEQUENCE [LARGE SCALE GENOMIC DNA]</scope>
    <source>
        <strain evidence="8 9">CPCC 100088</strain>
    </source>
</reference>
<reference evidence="8 9" key="2">
    <citation type="submission" date="2024-06" db="EMBL/GenBank/DDBJ databases">
        <title>Thioclava kandeliae sp. nov. from a rhizosphere soil sample of Kandelia candel in a mangrove.</title>
        <authorList>
            <person name="Mu T."/>
        </authorList>
    </citation>
    <scope>NUCLEOTIDE SEQUENCE [LARGE SCALE GENOMIC DNA]</scope>
    <source>
        <strain evidence="8 9">CPCC 100088</strain>
    </source>
</reference>
<feature type="transmembrane region" description="Helical" evidence="5">
    <location>
        <begin position="157"/>
        <end position="175"/>
    </location>
</feature>
<feature type="transmembrane region" description="Helical" evidence="5">
    <location>
        <begin position="124"/>
        <end position="145"/>
    </location>
</feature>
<name>A0ABV1SCW3_9RHOB</name>
<protein>
    <submittedName>
        <fullName evidence="8">Methyl-accepting chemotaxis protein</fullName>
    </submittedName>
</protein>
<evidence type="ECO:0000313" key="9">
    <source>
        <dbReference type="Proteomes" id="UP001438953"/>
    </source>
</evidence>
<dbReference type="CDD" id="cd06225">
    <property type="entry name" value="HAMP"/>
    <property type="match status" value="1"/>
</dbReference>
<dbReference type="Gene3D" id="1.10.287.950">
    <property type="entry name" value="Methyl-accepting chemotaxis protein"/>
    <property type="match status" value="1"/>
</dbReference>
<keyword evidence="4" id="KW-0175">Coiled coil</keyword>
<evidence type="ECO:0000259" key="6">
    <source>
        <dbReference type="PROSITE" id="PS50111"/>
    </source>
</evidence>
<dbReference type="PANTHER" id="PTHR43531:SF11">
    <property type="entry name" value="METHYL-ACCEPTING CHEMOTAXIS PROTEIN 3"/>
    <property type="match status" value="1"/>
</dbReference>
<keyword evidence="1" id="KW-0145">Chemotaxis</keyword>
<dbReference type="EMBL" id="JAYWLC010000002">
    <property type="protein sequence ID" value="MER5170758.1"/>
    <property type="molecule type" value="Genomic_DNA"/>
</dbReference>
<feature type="coiled-coil region" evidence="4">
    <location>
        <begin position="192"/>
        <end position="268"/>
    </location>
</feature>
<keyword evidence="5" id="KW-0812">Transmembrane</keyword>
<comment type="caution">
    <text evidence="8">The sequence shown here is derived from an EMBL/GenBank/DDBJ whole genome shotgun (WGS) entry which is preliminary data.</text>
</comment>
<gene>
    <name evidence="8" type="ORF">VSX56_03135</name>
</gene>
<dbReference type="PANTHER" id="PTHR43531">
    <property type="entry name" value="PROTEIN ICFG"/>
    <property type="match status" value="1"/>
</dbReference>
<evidence type="ECO:0000256" key="1">
    <source>
        <dbReference type="ARBA" id="ARBA00022500"/>
    </source>
</evidence>
<dbReference type="PROSITE" id="PS50111">
    <property type="entry name" value="CHEMOTAXIS_TRANSDUC_2"/>
    <property type="match status" value="1"/>
</dbReference>
<keyword evidence="9" id="KW-1185">Reference proteome</keyword>
<dbReference type="InterPro" id="IPR004089">
    <property type="entry name" value="MCPsignal_dom"/>
</dbReference>
<evidence type="ECO:0000256" key="4">
    <source>
        <dbReference type="SAM" id="Coils"/>
    </source>
</evidence>
<dbReference type="CDD" id="cd11386">
    <property type="entry name" value="MCP_signal"/>
    <property type="match status" value="1"/>
</dbReference>
<evidence type="ECO:0000313" key="8">
    <source>
        <dbReference type="EMBL" id="MER5170758.1"/>
    </source>
</evidence>
<organism evidence="8 9">
    <name type="scientific">Thioclava kandeliae</name>
    <dbReference type="NCBI Taxonomy" id="3070818"/>
    <lineage>
        <taxon>Bacteria</taxon>
        <taxon>Pseudomonadati</taxon>
        <taxon>Pseudomonadota</taxon>
        <taxon>Alphaproteobacteria</taxon>
        <taxon>Rhodobacterales</taxon>
        <taxon>Paracoccaceae</taxon>
        <taxon>Thioclava</taxon>
    </lineage>
</organism>
<feature type="transmembrane region" description="Helical" evidence="5">
    <location>
        <begin position="21"/>
        <end position="41"/>
    </location>
</feature>
<evidence type="ECO:0000259" key="7">
    <source>
        <dbReference type="PROSITE" id="PS50885"/>
    </source>
</evidence>
<dbReference type="RefSeq" id="WP_350934788.1">
    <property type="nucleotide sequence ID" value="NZ_JAYWLC010000002.1"/>
</dbReference>
<dbReference type="InterPro" id="IPR003660">
    <property type="entry name" value="HAMP_dom"/>
</dbReference>
<dbReference type="SMART" id="SM00283">
    <property type="entry name" value="MA"/>
    <property type="match status" value="1"/>
</dbReference>
<dbReference type="SUPFAM" id="SSF58104">
    <property type="entry name" value="Methyl-accepting chemotaxis protein (MCP) signaling domain"/>
    <property type="match status" value="1"/>
</dbReference>
<feature type="domain" description="Methyl-accepting transducer" evidence="6">
    <location>
        <begin position="321"/>
        <end position="550"/>
    </location>
</feature>
<dbReference type="Pfam" id="PF00015">
    <property type="entry name" value="MCPsignal"/>
    <property type="match status" value="1"/>
</dbReference>
<proteinExistence type="inferred from homology"/>
<dbReference type="Proteomes" id="UP001438953">
    <property type="component" value="Unassembled WGS sequence"/>
</dbReference>
<evidence type="ECO:0000256" key="3">
    <source>
        <dbReference type="PROSITE-ProRule" id="PRU00284"/>
    </source>
</evidence>
<evidence type="ECO:0000256" key="2">
    <source>
        <dbReference type="ARBA" id="ARBA00029447"/>
    </source>
</evidence>
<feature type="transmembrane region" description="Helical" evidence="5">
    <location>
        <begin position="47"/>
        <end position="65"/>
    </location>
</feature>
<keyword evidence="3" id="KW-0807">Transducer</keyword>
<comment type="similarity">
    <text evidence="2">Belongs to the methyl-accepting chemotaxis (MCP) protein family.</text>
</comment>
<feature type="domain" description="HAMP" evidence="7">
    <location>
        <begin position="270"/>
        <end position="316"/>
    </location>
</feature>
<sequence>MNSILAFFHDDSDQPFAGREAAIKYLAIGMVASAAGISIVAWIIGTAFWIASISAIGFAALAVWGWRLGDTKKGRSILAQGMIGQCFSFTAAFAGHQWIIDTHMAFFVMCAMATALVDVRALTVIAVSTVIHQAGLGLAYPVLVYPSTDVYENMERILLHGGLFSLEAGVLIEVVRRRQKLFRDAMERMAQLEVLTAESSAAREKAEQMSQEANEHRKIAEAAAAEAKQSGELAARQAEEKHAADMAVMEAERKQTAEREERQKKQEAFVVALKSALERLANGDLSVRMTMPDDPNYADLAQNFNVSVEQLARTVTTAFECSADIRAQISEITAAADNLSSRSERQASALGDAAAAINQLTVSIEQAAMVSRDTSTSAEKARQAAGESSTVVAESIEAMAAIEESSNQIARISSVIDDIAFQTNLLALNAGVEAARAGDAGRGFAVVASEVRELAQRSSSSAQEISKLIEASGRQVKTGAELVNRTVSELDRIIRHVSQIATQIRELAEAATEQSRSVNEVNSSVEQLDRTTQQNVAMLEETTAAHNALNEMAGRLEQTMSVFRRNLAQEQAGWSAEPQARAG</sequence>
<keyword evidence="5" id="KW-1133">Transmembrane helix</keyword>